<dbReference type="STRING" id="437022.CC99x_02264"/>
<accession>A0A0Q9Y9V7</accession>
<dbReference type="AlphaFoldDB" id="A0A0Q9Y9V7"/>
<reference evidence="1" key="1">
    <citation type="submission" date="2015-09" db="EMBL/GenBank/DDBJ databases">
        <title>Draft Genome Sequences of Two Novel Amoeba-resistant Intranuclear Bacteria, Candidatus Berkiella cookevillensis and Candidatus Berkiella aquae.</title>
        <authorList>
            <person name="Mehari Y.T."/>
            <person name="Arivett B.A."/>
            <person name="Farone A.L."/>
            <person name="Gunderson J.H."/>
            <person name="Farone M.B."/>
        </authorList>
    </citation>
    <scope>NUCLEOTIDE SEQUENCE [LARGE SCALE GENOMIC DNA]</scope>
    <source>
        <strain evidence="1">CC99</strain>
    </source>
</reference>
<name>A0A0Q9Y9V7_9GAMM</name>
<evidence type="ECO:0000313" key="1">
    <source>
        <dbReference type="EMBL" id="KRG17520.1"/>
    </source>
</evidence>
<reference evidence="2" key="2">
    <citation type="journal article" date="2016" name="Genome Announc.">
        <title>Draft Genome Sequences of Two Novel Amoeba-Resistant Intranuclear Bacteria, 'Candidatus Berkiella cookevillensis' and 'Candidatus Berkiella aquae'.</title>
        <authorList>
            <person name="Mehari Y.T."/>
            <person name="Arivett B.A."/>
            <person name="Farone A.L."/>
            <person name="Gunderson J.H."/>
            <person name="Farone M.B."/>
        </authorList>
    </citation>
    <scope>NUCLEOTIDE SEQUENCE</scope>
    <source>
        <strain evidence="2">CC99</strain>
    </source>
</reference>
<protein>
    <recommendedName>
        <fullName evidence="4">SpoVT-AbrB domain-containing protein</fullName>
    </recommendedName>
</protein>
<proteinExistence type="predicted"/>
<reference evidence="2" key="3">
    <citation type="submission" date="2021-06" db="EMBL/GenBank/DDBJ databases">
        <title>Genomic Description and Analysis of Intracellular Bacteria, Candidatus Berkiella cookevillensis and Candidatus Berkiella aquae.</title>
        <authorList>
            <person name="Kidane D.T."/>
            <person name="Mehari Y.T."/>
            <person name="Rice F.C."/>
            <person name="Arivett B.A."/>
            <person name="Farone A.L."/>
            <person name="Berk S.G."/>
            <person name="Farone M.B."/>
        </authorList>
    </citation>
    <scope>NUCLEOTIDE SEQUENCE</scope>
    <source>
        <strain evidence="2">CC99</strain>
    </source>
</reference>
<evidence type="ECO:0008006" key="4">
    <source>
        <dbReference type="Google" id="ProtNLM"/>
    </source>
</evidence>
<sequence>MKTYTTDASGRLCLGKEFANKMFSLNVKEGNIELIPVQVIPEKEAWLYKNQDALTAVRQGLEQAKQGKGQPLSFNLEEDEAWLEETEKQSKRTHK</sequence>
<gene>
    <name evidence="2" type="ORF">CC99x_003600</name>
    <name evidence="1" type="ORF">CC99x_02264</name>
</gene>
<dbReference type="EMBL" id="LKHV02000001">
    <property type="protein sequence ID" value="MCS5707982.1"/>
    <property type="molecule type" value="Genomic_DNA"/>
</dbReference>
<dbReference type="OrthoDB" id="5295772at2"/>
<dbReference type="EMBL" id="LKHV01000015">
    <property type="protein sequence ID" value="KRG17520.1"/>
    <property type="molecule type" value="Genomic_DNA"/>
</dbReference>
<dbReference type="RefSeq" id="WP_057625361.1">
    <property type="nucleotide sequence ID" value="NZ_LKHV02000001.1"/>
</dbReference>
<dbReference type="Proteomes" id="UP000051494">
    <property type="component" value="Unassembled WGS sequence"/>
</dbReference>
<keyword evidence="3" id="KW-1185">Reference proteome</keyword>
<organism evidence="1">
    <name type="scientific">Candidatus Berkiella cookevillensis</name>
    <dbReference type="NCBI Taxonomy" id="437022"/>
    <lineage>
        <taxon>Bacteria</taxon>
        <taxon>Pseudomonadati</taxon>
        <taxon>Pseudomonadota</taxon>
        <taxon>Gammaproteobacteria</taxon>
        <taxon>Candidatus Berkiellales</taxon>
        <taxon>Candidatus Berkiellaceae</taxon>
        <taxon>Candidatus Berkiella</taxon>
    </lineage>
</organism>
<comment type="caution">
    <text evidence="1">The sequence shown here is derived from an EMBL/GenBank/DDBJ whole genome shotgun (WGS) entry which is preliminary data.</text>
</comment>
<evidence type="ECO:0000313" key="2">
    <source>
        <dbReference type="EMBL" id="MCS5707982.1"/>
    </source>
</evidence>
<evidence type="ECO:0000313" key="3">
    <source>
        <dbReference type="Proteomes" id="UP000051494"/>
    </source>
</evidence>